<evidence type="ECO:0000256" key="6">
    <source>
        <dbReference type="ARBA" id="ARBA00023002"/>
    </source>
</evidence>
<evidence type="ECO:0000256" key="10">
    <source>
        <dbReference type="PIRSR" id="PIRSR000241-2"/>
    </source>
</evidence>
<dbReference type="UniPathway" id="UPA00394">
    <property type="reaction ID" value="UER00650"/>
</dbReference>
<evidence type="ECO:0000256" key="3">
    <source>
        <dbReference type="ARBA" id="ARBA00009760"/>
    </source>
</evidence>
<dbReference type="GO" id="GO:0019628">
    <property type="term" value="P:urate catabolic process"/>
    <property type="evidence" value="ECO:0007669"/>
    <property type="project" value="UniProtKB-UniPathway"/>
</dbReference>
<dbReference type="EC" id="1.7.3.3" evidence="8 11"/>
<dbReference type="PRINTS" id="PR00093">
    <property type="entry name" value="URICASE"/>
</dbReference>
<comment type="similarity">
    <text evidence="3 8 11">Belongs to the uricase family.</text>
</comment>
<evidence type="ECO:0000256" key="11">
    <source>
        <dbReference type="RuleBase" id="RU004455"/>
    </source>
</evidence>
<evidence type="ECO:0000256" key="2">
    <source>
        <dbReference type="ARBA" id="ARBA00004831"/>
    </source>
</evidence>
<feature type="active site" description="Charge relay system" evidence="9">
    <location>
        <position position="18"/>
    </location>
</feature>
<dbReference type="EMBL" id="QZWG01000010">
    <property type="protein sequence ID" value="RZB86869.1"/>
    <property type="molecule type" value="Genomic_DNA"/>
</dbReference>
<protein>
    <recommendedName>
        <fullName evidence="8 11">Uricase</fullName>
        <ecNumber evidence="8 11">1.7.3.3</ecNumber>
    </recommendedName>
    <alternativeName>
        <fullName evidence="8">Urate oxidase</fullName>
    </alternativeName>
</protein>
<evidence type="ECO:0000313" key="12">
    <source>
        <dbReference type="EMBL" id="RZB86869.1"/>
    </source>
</evidence>
<feature type="binding site" evidence="10">
    <location>
        <position position="64"/>
    </location>
    <ligand>
        <name>5-hydroxyisourate</name>
        <dbReference type="ChEBI" id="CHEBI:18072"/>
    </ligand>
</feature>
<proteinExistence type="inferred from homology"/>
<reference evidence="12 13" key="1">
    <citation type="submission" date="2018-09" db="EMBL/GenBank/DDBJ databases">
        <title>A high-quality reference genome of wild soybean provides a powerful tool to mine soybean genomes.</title>
        <authorList>
            <person name="Xie M."/>
            <person name="Chung C.Y.L."/>
            <person name="Li M.-W."/>
            <person name="Wong F.-L."/>
            <person name="Chan T.-F."/>
            <person name="Lam H.-M."/>
        </authorList>
    </citation>
    <scope>NUCLEOTIDE SEQUENCE [LARGE SCALE GENOMIC DNA]</scope>
    <source>
        <strain evidence="13">cv. W05</strain>
        <tissue evidence="12">Hypocotyl of etiolated seedlings</tissue>
    </source>
</reference>
<dbReference type="Pfam" id="PF01014">
    <property type="entry name" value="Uricase"/>
    <property type="match status" value="2"/>
</dbReference>
<feature type="binding site" evidence="10">
    <location>
        <position position="173"/>
    </location>
    <ligand>
        <name>5-hydroxyisourate</name>
        <dbReference type="ChEBI" id="CHEBI:18072"/>
    </ligand>
</feature>
<dbReference type="SUPFAM" id="SSF55620">
    <property type="entry name" value="Tetrahydrobiopterin biosynthesis enzymes-like"/>
    <property type="match status" value="2"/>
</dbReference>
<comment type="function">
    <text evidence="8 11">Catalyzes the oxidation of uric acid to 5-hydroxyisourate, which is further processed to form (S)-allantoin.</text>
</comment>
<dbReference type="CDD" id="cd00445">
    <property type="entry name" value="Uricase"/>
    <property type="match status" value="1"/>
</dbReference>
<comment type="caution">
    <text evidence="12">The sequence shown here is derived from an EMBL/GenBank/DDBJ whole genome shotgun (WGS) entry which is preliminary data.</text>
</comment>
<dbReference type="PANTHER" id="PTHR42874">
    <property type="entry name" value="URICASE"/>
    <property type="match status" value="1"/>
</dbReference>
<name>A0A445ILD7_GLYSO</name>
<keyword evidence="7 8" id="KW-0576">Peroxisome</keyword>
<gene>
    <name evidence="12" type="ORF">D0Y65_026815</name>
</gene>
<comment type="pathway">
    <text evidence="2 8">Purine metabolism; urate degradation; (S)-allantoin from urate: step 1/3.</text>
</comment>
<feature type="binding site" evidence="10">
    <location>
        <position position="228"/>
    </location>
    <ligand>
        <name>urate</name>
        <dbReference type="ChEBI" id="CHEBI:17775"/>
    </ligand>
</feature>
<dbReference type="NCBIfam" id="TIGR03383">
    <property type="entry name" value="urate_oxi"/>
    <property type="match status" value="1"/>
</dbReference>
<feature type="active site" description="Charge relay system" evidence="9">
    <location>
        <position position="257"/>
    </location>
</feature>
<feature type="binding site" evidence="10">
    <location>
        <position position="255"/>
    </location>
    <ligand>
        <name>urate</name>
        <dbReference type="ChEBI" id="CHEBI:17775"/>
    </ligand>
</feature>
<keyword evidence="13" id="KW-1185">Reference proteome</keyword>
<feature type="active site" description="Charge relay system" evidence="9">
    <location>
        <position position="64"/>
    </location>
</feature>
<feature type="binding site" evidence="10">
    <location>
        <position position="64"/>
    </location>
    <ligand>
        <name>O2</name>
        <dbReference type="ChEBI" id="CHEBI:15379"/>
    </ligand>
</feature>
<feature type="binding site" evidence="10">
    <location>
        <position position="173"/>
    </location>
    <ligand>
        <name>urate</name>
        <dbReference type="ChEBI" id="CHEBI:17775"/>
    </ligand>
</feature>
<dbReference type="Gene3D" id="3.10.270.10">
    <property type="entry name" value="Urate Oxidase"/>
    <property type="match status" value="1"/>
</dbReference>
<dbReference type="Proteomes" id="UP000289340">
    <property type="component" value="Chromosome 10"/>
</dbReference>
<evidence type="ECO:0000256" key="4">
    <source>
        <dbReference type="ARBA" id="ARBA00011881"/>
    </source>
</evidence>
<feature type="binding site" evidence="10">
    <location>
        <position position="65"/>
    </location>
    <ligand>
        <name>5-hydroxyisourate</name>
        <dbReference type="ChEBI" id="CHEBI:18072"/>
    </ligand>
</feature>
<dbReference type="PANTHER" id="PTHR42874:SF1">
    <property type="entry name" value="URICASE"/>
    <property type="match status" value="1"/>
</dbReference>
<feature type="binding site" evidence="10">
    <location>
        <position position="64"/>
    </location>
    <ligand>
        <name>urate</name>
        <dbReference type="ChEBI" id="CHEBI:17775"/>
    </ligand>
</feature>
<keyword evidence="5 8" id="KW-0659">Purine metabolism</keyword>
<evidence type="ECO:0000256" key="8">
    <source>
        <dbReference type="PIRNR" id="PIRNR000241"/>
    </source>
</evidence>
<comment type="subunit">
    <text evidence="4">Homotetramer.</text>
</comment>
<dbReference type="AlphaFoldDB" id="A0A445ILD7"/>
<comment type="subcellular location">
    <subcellularLocation>
        <location evidence="1 8">Peroxisome</location>
    </subcellularLocation>
</comment>
<evidence type="ECO:0000256" key="7">
    <source>
        <dbReference type="ARBA" id="ARBA00023140"/>
    </source>
</evidence>
<organism evidence="12 13">
    <name type="scientific">Glycine soja</name>
    <name type="common">Wild soybean</name>
    <dbReference type="NCBI Taxonomy" id="3848"/>
    <lineage>
        <taxon>Eukaryota</taxon>
        <taxon>Viridiplantae</taxon>
        <taxon>Streptophyta</taxon>
        <taxon>Embryophyta</taxon>
        <taxon>Tracheophyta</taxon>
        <taxon>Spermatophyta</taxon>
        <taxon>Magnoliopsida</taxon>
        <taxon>eudicotyledons</taxon>
        <taxon>Gunneridae</taxon>
        <taxon>Pentapetalae</taxon>
        <taxon>rosids</taxon>
        <taxon>fabids</taxon>
        <taxon>Fabales</taxon>
        <taxon>Fabaceae</taxon>
        <taxon>Papilionoideae</taxon>
        <taxon>50 kb inversion clade</taxon>
        <taxon>NPAAA clade</taxon>
        <taxon>indigoferoid/millettioid clade</taxon>
        <taxon>Phaseoleae</taxon>
        <taxon>Glycine</taxon>
        <taxon>Glycine subgen. Soja</taxon>
    </lineage>
</organism>
<keyword evidence="6 8" id="KW-0560">Oxidoreductase</keyword>
<dbReference type="InterPro" id="IPR002042">
    <property type="entry name" value="Uricase"/>
</dbReference>
<evidence type="ECO:0000256" key="1">
    <source>
        <dbReference type="ARBA" id="ARBA00004275"/>
    </source>
</evidence>
<feature type="binding site" evidence="10">
    <location>
        <position position="65"/>
    </location>
    <ligand>
        <name>urate</name>
        <dbReference type="ChEBI" id="CHEBI:17775"/>
    </ligand>
</feature>
<accession>A0A445ILD7</accession>
<dbReference type="FunFam" id="3.10.270.10:FF:000001">
    <property type="entry name" value="Uricase"/>
    <property type="match status" value="1"/>
</dbReference>
<evidence type="ECO:0000256" key="9">
    <source>
        <dbReference type="PIRSR" id="PIRSR000241-1"/>
    </source>
</evidence>
<sequence length="299" mass="33974">MAKQEVVEGFKFEQRHGKERVRVARVWKTRQGQHFIVEWRVGITLFSDCVNSYLRDDNSDIVATDTMKNTVYAKAKECSDILSAEEFAILLAKHFVSFYQKVTGAIVNIVEKPWERVTVDGQPHEHGFKLGSEKHTTEAIVQKSGSLQLTSGIEGLSVLKTTQYTALPDTRERMVATEVTALWRYSYESLYSLPQKPLYFTEKYQEVKKVLADTFFGPPKGGVYSPSVQNTLYLMAKATLNRFPDIAYVSLKLPNLHFIPVNISNQDGPIVKFEDDVYLPTDEPHGSIQASLSRLWSKL</sequence>
<dbReference type="GO" id="GO:0006145">
    <property type="term" value="P:purine nucleobase catabolic process"/>
    <property type="evidence" value="ECO:0007669"/>
    <property type="project" value="TreeGrafter"/>
</dbReference>
<dbReference type="PIRSF" id="PIRSF000241">
    <property type="entry name" value="Urate_oxidase"/>
    <property type="match status" value="1"/>
</dbReference>
<evidence type="ECO:0000313" key="13">
    <source>
        <dbReference type="Proteomes" id="UP000289340"/>
    </source>
</evidence>
<evidence type="ECO:0000256" key="5">
    <source>
        <dbReference type="ARBA" id="ARBA00022631"/>
    </source>
</evidence>
<feature type="binding site" evidence="10">
    <location>
        <position position="229"/>
    </location>
    <ligand>
        <name>urate</name>
        <dbReference type="ChEBI" id="CHEBI:17775"/>
    </ligand>
</feature>
<comment type="catalytic activity">
    <reaction evidence="8 11">
        <text>urate + O2 + H2O = 5-hydroxyisourate + H2O2</text>
        <dbReference type="Rhea" id="RHEA:21368"/>
        <dbReference type="ChEBI" id="CHEBI:15377"/>
        <dbReference type="ChEBI" id="CHEBI:15379"/>
        <dbReference type="ChEBI" id="CHEBI:16240"/>
        <dbReference type="ChEBI" id="CHEBI:17775"/>
        <dbReference type="ChEBI" id="CHEBI:18072"/>
        <dbReference type="EC" id="1.7.3.3"/>
    </reaction>
</comment>
<dbReference type="GO" id="GO:0004846">
    <property type="term" value="F:urate oxidase activity"/>
    <property type="evidence" value="ECO:0007669"/>
    <property type="project" value="UniProtKB-EC"/>
</dbReference>
<dbReference type="GO" id="GO:0005777">
    <property type="term" value="C:peroxisome"/>
    <property type="evidence" value="ECO:0007669"/>
    <property type="project" value="UniProtKB-SubCell"/>
</dbReference>